<evidence type="ECO:0000313" key="4">
    <source>
        <dbReference type="EMBL" id="KKM98054.1"/>
    </source>
</evidence>
<dbReference type="AlphaFoldDB" id="A0A0F9LSA0"/>
<accession>A0A0F9LSA0</accession>
<dbReference type="InterPro" id="IPR011055">
    <property type="entry name" value="Dup_hybrid_motif"/>
</dbReference>
<dbReference type="PANTHER" id="PTHR21666:SF268">
    <property type="entry name" value="PEPTIDASE M23 DOMAIN-CONTAINING PROTEIN"/>
    <property type="match status" value="1"/>
</dbReference>
<keyword evidence="2" id="KW-0812">Transmembrane</keyword>
<dbReference type="GO" id="GO:0004222">
    <property type="term" value="F:metalloendopeptidase activity"/>
    <property type="evidence" value="ECO:0007669"/>
    <property type="project" value="TreeGrafter"/>
</dbReference>
<protein>
    <recommendedName>
        <fullName evidence="3">M23ase beta-sheet core domain-containing protein</fullName>
    </recommendedName>
</protein>
<evidence type="ECO:0000256" key="2">
    <source>
        <dbReference type="SAM" id="Phobius"/>
    </source>
</evidence>
<feature type="domain" description="M23ase beta-sheet core" evidence="3">
    <location>
        <begin position="251"/>
        <end position="349"/>
    </location>
</feature>
<dbReference type="PANTHER" id="PTHR21666">
    <property type="entry name" value="PEPTIDASE-RELATED"/>
    <property type="match status" value="1"/>
</dbReference>
<dbReference type="Gene3D" id="2.70.70.10">
    <property type="entry name" value="Glucose Permease (Domain IIA)"/>
    <property type="match status" value="1"/>
</dbReference>
<feature type="transmembrane region" description="Helical" evidence="2">
    <location>
        <begin position="40"/>
        <end position="56"/>
    </location>
</feature>
<dbReference type="EMBL" id="LAZR01005673">
    <property type="protein sequence ID" value="KKM98054.1"/>
    <property type="molecule type" value="Genomic_DNA"/>
</dbReference>
<evidence type="ECO:0000259" key="3">
    <source>
        <dbReference type="Pfam" id="PF01551"/>
    </source>
</evidence>
<proteinExistence type="predicted"/>
<keyword evidence="2" id="KW-1133">Transmembrane helix</keyword>
<organism evidence="4">
    <name type="scientific">marine sediment metagenome</name>
    <dbReference type="NCBI Taxonomy" id="412755"/>
    <lineage>
        <taxon>unclassified sequences</taxon>
        <taxon>metagenomes</taxon>
        <taxon>ecological metagenomes</taxon>
    </lineage>
</organism>
<dbReference type="CDD" id="cd12797">
    <property type="entry name" value="M23_peptidase"/>
    <property type="match status" value="1"/>
</dbReference>
<evidence type="ECO:0000256" key="1">
    <source>
        <dbReference type="SAM" id="MobiDB-lite"/>
    </source>
</evidence>
<comment type="caution">
    <text evidence="4">The sequence shown here is derived from an EMBL/GenBank/DDBJ whole genome shotgun (WGS) entry which is preliminary data.</text>
</comment>
<dbReference type="SUPFAM" id="SSF51261">
    <property type="entry name" value="Duplicated hybrid motif"/>
    <property type="match status" value="1"/>
</dbReference>
<sequence>MSDPSETSDSEQTFVPDNVQTQHDTFDQAPKKSKIRIKRSWLLFFLLALLIVLLTFRNDLRQGAVESSENAVRYVAFDILGWSPRDIFVWRLRIAGLLDSPLGQRWTQAVDRAGEQPVQAGVQHRTTETFGSDDVEAHVYQVSLVRGEKLIWQFSRLDTADTRLYASLERRGKNDQDWSTVMELDADDATNSQVVSKAGDYRFVLQPELFAKADYSLAIASGGSLPFPVEGAAQRDIGSFFGVDRDGGARKHHGVDIFAERGTPVTAVIDGYVRTGTGARGGEYVWLSGSMIGFGSARYYYAHLDSFAVESGDKVKKGEILGYVGNTGNAKTTPPHLHFGIYSSGPVDPEPFLKPEPELPVL</sequence>
<dbReference type="InterPro" id="IPR050570">
    <property type="entry name" value="Cell_wall_metabolism_enzyme"/>
</dbReference>
<name>A0A0F9LSA0_9ZZZZ</name>
<reference evidence="4" key="1">
    <citation type="journal article" date="2015" name="Nature">
        <title>Complex archaea that bridge the gap between prokaryotes and eukaryotes.</title>
        <authorList>
            <person name="Spang A."/>
            <person name="Saw J.H."/>
            <person name="Jorgensen S.L."/>
            <person name="Zaremba-Niedzwiedzka K."/>
            <person name="Martijn J."/>
            <person name="Lind A.E."/>
            <person name="van Eijk R."/>
            <person name="Schleper C."/>
            <person name="Guy L."/>
            <person name="Ettema T.J."/>
        </authorList>
    </citation>
    <scope>NUCLEOTIDE SEQUENCE</scope>
</reference>
<feature type="region of interest" description="Disordered" evidence="1">
    <location>
        <begin position="1"/>
        <end position="27"/>
    </location>
</feature>
<dbReference type="Pfam" id="PF01551">
    <property type="entry name" value="Peptidase_M23"/>
    <property type="match status" value="1"/>
</dbReference>
<feature type="compositionally biased region" description="Polar residues" evidence="1">
    <location>
        <begin position="1"/>
        <end position="23"/>
    </location>
</feature>
<gene>
    <name evidence="4" type="ORF">LCGC14_1161810</name>
</gene>
<dbReference type="InterPro" id="IPR016047">
    <property type="entry name" value="M23ase_b-sheet_dom"/>
</dbReference>
<keyword evidence="2" id="KW-0472">Membrane</keyword>